<dbReference type="EMBL" id="JAHXZJ010000001">
    <property type="protein sequence ID" value="KAH0568579.1"/>
    <property type="molecule type" value="Genomic_DNA"/>
</dbReference>
<protein>
    <submittedName>
        <fullName evidence="1">Uncharacterized protein</fullName>
    </submittedName>
</protein>
<proteinExistence type="predicted"/>
<keyword evidence="2" id="KW-1185">Reference proteome</keyword>
<dbReference type="AlphaFoldDB" id="A0AAV7IUP9"/>
<dbReference type="Proteomes" id="UP000826195">
    <property type="component" value="Unassembled WGS sequence"/>
</dbReference>
<reference evidence="1 2" key="1">
    <citation type="journal article" date="2021" name="J. Hered.">
        <title>A chromosome-level genome assembly of the parasitoid wasp, Cotesia glomerata (Hymenoptera: Braconidae).</title>
        <authorList>
            <person name="Pinto B.J."/>
            <person name="Weis J.J."/>
            <person name="Gamble T."/>
            <person name="Ode P.J."/>
            <person name="Paul R."/>
            <person name="Zaspel J.M."/>
        </authorList>
    </citation>
    <scope>NUCLEOTIDE SEQUENCE [LARGE SCALE GENOMIC DNA]</scope>
    <source>
        <strain evidence="1">CgM1</strain>
    </source>
</reference>
<sequence>MQTTGDRNAVPVGGGVAAPTASRWIKSDKNDKAVRLGAPFNPTEAPILSSEELKNQTHTQALSFMYFLSIQPSQPDDIQRRRNGPRCALNIGLSIDRSNDHRAAYQKIISNLLMLFLSTQSSFLTHTCGLWMVLYCICVWKRLHPDPECSVAGKIFLGEPSSESAMQQLSPSVMYPSTCSATATLTLHYKPPRSLQSKCL</sequence>
<evidence type="ECO:0000313" key="2">
    <source>
        <dbReference type="Proteomes" id="UP000826195"/>
    </source>
</evidence>
<accession>A0AAV7IUP9</accession>
<gene>
    <name evidence="1" type="ORF">KQX54_021237</name>
</gene>
<evidence type="ECO:0000313" key="1">
    <source>
        <dbReference type="EMBL" id="KAH0568579.1"/>
    </source>
</evidence>
<organism evidence="1 2">
    <name type="scientific">Cotesia glomerata</name>
    <name type="common">Lepidopteran parasitic wasp</name>
    <name type="synonym">Apanteles glomeratus</name>
    <dbReference type="NCBI Taxonomy" id="32391"/>
    <lineage>
        <taxon>Eukaryota</taxon>
        <taxon>Metazoa</taxon>
        <taxon>Ecdysozoa</taxon>
        <taxon>Arthropoda</taxon>
        <taxon>Hexapoda</taxon>
        <taxon>Insecta</taxon>
        <taxon>Pterygota</taxon>
        <taxon>Neoptera</taxon>
        <taxon>Endopterygota</taxon>
        <taxon>Hymenoptera</taxon>
        <taxon>Apocrita</taxon>
        <taxon>Ichneumonoidea</taxon>
        <taxon>Braconidae</taxon>
        <taxon>Microgastrinae</taxon>
        <taxon>Cotesia</taxon>
    </lineage>
</organism>
<comment type="caution">
    <text evidence="1">The sequence shown here is derived from an EMBL/GenBank/DDBJ whole genome shotgun (WGS) entry which is preliminary data.</text>
</comment>
<name>A0AAV7IUP9_COTGL</name>